<dbReference type="AlphaFoldDB" id="A0A1R0KUE3"/>
<reference evidence="1 2" key="1">
    <citation type="submission" date="2016-01" db="EMBL/GenBank/DDBJ databases">
        <title>Amycolatopsis coloradensis genome sequencing and assembly.</title>
        <authorList>
            <person name="Mayilraj S."/>
        </authorList>
    </citation>
    <scope>NUCLEOTIDE SEQUENCE [LARGE SCALE GENOMIC DNA]</scope>
    <source>
        <strain evidence="1 2">DSM 44225</strain>
    </source>
</reference>
<comment type="caution">
    <text evidence="1">The sequence shown here is derived from an EMBL/GenBank/DDBJ whole genome shotgun (WGS) entry which is preliminary data.</text>
</comment>
<proteinExistence type="predicted"/>
<dbReference type="STRING" id="76021.BS329_15895"/>
<dbReference type="EMBL" id="MQUQ01000007">
    <property type="protein sequence ID" value="OLZ51742.1"/>
    <property type="molecule type" value="Genomic_DNA"/>
</dbReference>
<organism evidence="1 2">
    <name type="scientific">Amycolatopsis coloradensis</name>
    <dbReference type="NCBI Taxonomy" id="76021"/>
    <lineage>
        <taxon>Bacteria</taxon>
        <taxon>Bacillati</taxon>
        <taxon>Actinomycetota</taxon>
        <taxon>Actinomycetes</taxon>
        <taxon>Pseudonocardiales</taxon>
        <taxon>Pseudonocardiaceae</taxon>
        <taxon>Amycolatopsis</taxon>
    </lineage>
</organism>
<gene>
    <name evidence="1" type="ORF">BS329_15895</name>
</gene>
<accession>A0A1R0KUE3</accession>
<evidence type="ECO:0000313" key="1">
    <source>
        <dbReference type="EMBL" id="OLZ51742.1"/>
    </source>
</evidence>
<dbReference type="Proteomes" id="UP000187486">
    <property type="component" value="Unassembled WGS sequence"/>
</dbReference>
<evidence type="ECO:0008006" key="3">
    <source>
        <dbReference type="Google" id="ProtNLM"/>
    </source>
</evidence>
<sequence>MTRSIAVEQDKDFVPSPEVTEDMVKAWETRHGTDKAYAKHLCLLFERTAQELGLLTDAELALEPPPAQHPGSERRSGMVDRRVSFEVQEVVTVMRGRPEAGWGAALQAARVPVKPEHKEALESCHSRRASADPKAVQAYIEIVAAQRSLYWSTAPTLLLGAARAHLDLGTTLLASDPADRPELASAVAECALLVARLAFFDLEGHDELALEAFSVAEAGVTRAQDHSLAVAVAAHQAFVPGFDRRLADARPFLVSAERQWRNSGQNPLVRAWVHCVYAEVCARGDHISESQHHLTRAQEFLAKSDGAAPLWLDFFDSTRFAGFAGSTALLAGEFDAAIDWLQQSLDGLGTDDGKQRAVLLLDLAAAHAADSPEHAVDLAIQACEILERDYYQAAVDRIPTVRASLSTAPAATRLYDRAYHLLHIQGPVNRI</sequence>
<name>A0A1R0KUE3_9PSEU</name>
<keyword evidence="2" id="KW-1185">Reference proteome</keyword>
<evidence type="ECO:0000313" key="2">
    <source>
        <dbReference type="Proteomes" id="UP000187486"/>
    </source>
</evidence>
<protein>
    <recommendedName>
        <fullName evidence="3">Transcriptional regulator</fullName>
    </recommendedName>
</protein>